<dbReference type="AlphaFoldDB" id="A0A975YMC0"/>
<comment type="similarity">
    <text evidence="5">Belongs to the MscS (TC 1.A.23) family.</text>
</comment>
<keyword evidence="5" id="KW-0407">Ion channel</keyword>
<evidence type="ECO:0000313" key="8">
    <source>
        <dbReference type="Proteomes" id="UP000694232"/>
    </source>
</evidence>
<keyword evidence="8" id="KW-1185">Reference proteome</keyword>
<evidence type="ECO:0000256" key="3">
    <source>
        <dbReference type="ARBA" id="ARBA00022989"/>
    </source>
</evidence>
<keyword evidence="5" id="KW-1003">Cell membrane</keyword>
<keyword evidence="5" id="KW-0997">Cell inner membrane</keyword>
<dbReference type="EMBL" id="CP076642">
    <property type="protein sequence ID" value="QXO16533.1"/>
    <property type="molecule type" value="Genomic_DNA"/>
</dbReference>
<sequence>MDYIALLQDYYQWWITIVALLIYPKIAKVLLRLFESTVSDRHDVHRIKRARWLIKAAMLITLLLTLMMMWGIELRGLLVVGSSLFALLGVGLFASWSLLSNVTSFLALFIQNHCRIGLWVRVVDGANHVEGRIVDMTFLNVVLDTVDGNRILYPNNLFIVRPVIVLSKAPEKALKKADKKQLPNGVKR</sequence>
<dbReference type="RefSeq" id="WP_136483868.1">
    <property type="nucleotide sequence ID" value="NZ_CP076642.1"/>
</dbReference>
<reference evidence="7" key="1">
    <citation type="submission" date="2021-06" db="EMBL/GenBank/DDBJ databases">
        <title>Vibrio nov. sp., novel gut bacterium isolated from Yellow Sea oyster.</title>
        <authorList>
            <person name="Muhammad N."/>
            <person name="Nguyen T.H."/>
            <person name="Lee Y.-J."/>
            <person name="Ko J."/>
            <person name="Kim S.-G."/>
        </authorList>
    </citation>
    <scope>NUCLEOTIDE SEQUENCE</scope>
    <source>
        <strain evidence="7">OG9-811</strain>
    </source>
</reference>
<dbReference type="Gene3D" id="2.30.30.60">
    <property type="match status" value="1"/>
</dbReference>
<keyword evidence="4 5" id="KW-0472">Membrane</keyword>
<evidence type="ECO:0000313" key="7">
    <source>
        <dbReference type="EMBL" id="QXO16533.1"/>
    </source>
</evidence>
<keyword evidence="3 5" id="KW-1133">Transmembrane helix</keyword>
<comment type="subcellular location">
    <subcellularLocation>
        <location evidence="5">Cell inner membrane</location>
        <topology evidence="5">Multi-pass membrane protein</topology>
    </subcellularLocation>
    <subcellularLocation>
        <location evidence="1">Membrane</location>
    </subcellularLocation>
</comment>
<dbReference type="InterPro" id="IPR006685">
    <property type="entry name" value="MscS_channel_2nd"/>
</dbReference>
<dbReference type="KEGG" id="vos:KNV97_03195"/>
<feature type="transmembrane region" description="Helical" evidence="5">
    <location>
        <begin position="12"/>
        <end position="31"/>
    </location>
</feature>
<organism evidence="7 8">
    <name type="scientific">Vibrio ostreae</name>
    <dbReference type="NCBI Taxonomy" id="2841925"/>
    <lineage>
        <taxon>Bacteria</taxon>
        <taxon>Pseudomonadati</taxon>
        <taxon>Pseudomonadota</taxon>
        <taxon>Gammaproteobacteria</taxon>
        <taxon>Vibrionales</taxon>
        <taxon>Vibrionaceae</taxon>
        <taxon>Vibrio</taxon>
    </lineage>
</organism>
<keyword evidence="5" id="KW-0406">Ion transport</keyword>
<accession>A0A975YMC0</accession>
<comment type="subunit">
    <text evidence="5">Homoheptamer.</text>
</comment>
<dbReference type="Pfam" id="PF00924">
    <property type="entry name" value="MS_channel_2nd"/>
    <property type="match status" value="1"/>
</dbReference>
<feature type="transmembrane region" description="Helical" evidence="5">
    <location>
        <begin position="52"/>
        <end position="72"/>
    </location>
</feature>
<evidence type="ECO:0000256" key="4">
    <source>
        <dbReference type="ARBA" id="ARBA00023136"/>
    </source>
</evidence>
<dbReference type="GO" id="GO:0008381">
    <property type="term" value="F:mechanosensitive monoatomic ion channel activity"/>
    <property type="evidence" value="ECO:0007669"/>
    <property type="project" value="InterPro"/>
</dbReference>
<evidence type="ECO:0000256" key="1">
    <source>
        <dbReference type="ARBA" id="ARBA00004370"/>
    </source>
</evidence>
<proteinExistence type="inferred from homology"/>
<name>A0A975YMC0_9VIBR</name>
<dbReference type="InterPro" id="IPR023408">
    <property type="entry name" value="MscS_beta-dom_sf"/>
</dbReference>
<dbReference type="InterPro" id="IPR010920">
    <property type="entry name" value="LSM_dom_sf"/>
</dbReference>
<feature type="domain" description="Mechanosensitive ion channel MscS" evidence="6">
    <location>
        <begin position="98"/>
        <end position="160"/>
    </location>
</feature>
<feature type="transmembrane region" description="Helical" evidence="5">
    <location>
        <begin position="84"/>
        <end position="110"/>
    </location>
</feature>
<evidence type="ECO:0000256" key="5">
    <source>
        <dbReference type="RuleBase" id="RU369025"/>
    </source>
</evidence>
<keyword evidence="5" id="KW-0813">Transport</keyword>
<dbReference type="PANTHER" id="PTHR30221">
    <property type="entry name" value="SMALL-CONDUCTANCE MECHANOSENSITIVE CHANNEL"/>
    <property type="match status" value="1"/>
</dbReference>
<dbReference type="InterPro" id="IPR045275">
    <property type="entry name" value="MscS_archaea/bacteria_type"/>
</dbReference>
<comment type="function">
    <text evidence="5">Mechanosensitive channel that participates in the regulation of osmotic pressure changes within the cell, opening in response to stretch forces in the membrane lipid bilayer, without the need for other proteins. Contributes to normal resistance to hypoosmotic shock. Forms an ion channel of 1.0 nanosiemens conductance with a slight preference for anions.</text>
</comment>
<evidence type="ECO:0000256" key="2">
    <source>
        <dbReference type="ARBA" id="ARBA00022692"/>
    </source>
</evidence>
<dbReference type="SUPFAM" id="SSF50182">
    <property type="entry name" value="Sm-like ribonucleoproteins"/>
    <property type="match status" value="1"/>
</dbReference>
<keyword evidence="2 5" id="KW-0812">Transmembrane</keyword>
<dbReference type="Proteomes" id="UP000694232">
    <property type="component" value="Chromosome 2"/>
</dbReference>
<comment type="caution">
    <text evidence="5">Lacks conserved residue(s) required for the propagation of feature annotation.</text>
</comment>
<dbReference type="PANTHER" id="PTHR30221:SF8">
    <property type="entry name" value="SMALL-CONDUCTANCE MECHANOSENSITIVE CHANNEL"/>
    <property type="match status" value="1"/>
</dbReference>
<protein>
    <recommendedName>
        <fullName evidence="5">Small-conductance mechanosensitive channel</fullName>
    </recommendedName>
</protein>
<evidence type="ECO:0000259" key="6">
    <source>
        <dbReference type="Pfam" id="PF00924"/>
    </source>
</evidence>
<dbReference type="GO" id="GO:0005886">
    <property type="term" value="C:plasma membrane"/>
    <property type="evidence" value="ECO:0007669"/>
    <property type="project" value="UniProtKB-SubCell"/>
</dbReference>
<gene>
    <name evidence="7" type="ORF">KNV97_03195</name>
</gene>